<feature type="compositionally biased region" description="Basic and acidic residues" evidence="15">
    <location>
        <begin position="137"/>
        <end position="146"/>
    </location>
</feature>
<dbReference type="Gene3D" id="3.30.40.10">
    <property type="entry name" value="Zinc/RING finger domain, C3HC4 (zinc finger)"/>
    <property type="match status" value="1"/>
</dbReference>
<evidence type="ECO:0000256" key="10">
    <source>
        <dbReference type="ARBA" id="ARBA00022853"/>
    </source>
</evidence>
<dbReference type="PROSITE" id="PS50280">
    <property type="entry name" value="SET"/>
    <property type="match status" value="1"/>
</dbReference>
<keyword evidence="12" id="KW-0010">Activator</keyword>
<dbReference type="Gene3D" id="3.30.160.360">
    <property type="match status" value="1"/>
</dbReference>
<dbReference type="PANTHER" id="PTHR45888:SF6">
    <property type="entry name" value="HL01030P-RELATED"/>
    <property type="match status" value="1"/>
</dbReference>
<dbReference type="InterPro" id="IPR046341">
    <property type="entry name" value="SET_dom_sf"/>
</dbReference>
<dbReference type="PROSITE" id="PS50868">
    <property type="entry name" value="POST_SET"/>
    <property type="match status" value="1"/>
</dbReference>
<keyword evidence="4 19" id="KW-0808">Transferase</keyword>
<feature type="compositionally biased region" description="Low complexity" evidence="15">
    <location>
        <begin position="330"/>
        <end position="344"/>
    </location>
</feature>
<dbReference type="GO" id="GO:0042800">
    <property type="term" value="F:histone H3K4 methyltransferase activity"/>
    <property type="evidence" value="ECO:0007669"/>
    <property type="project" value="TreeGrafter"/>
</dbReference>
<organism evidence="19">
    <name type="scientific">Ceratitis capitata</name>
    <name type="common">Mediterranean fruit fly</name>
    <name type="synonym">Tephritis capitata</name>
    <dbReference type="NCBI Taxonomy" id="7213"/>
    <lineage>
        <taxon>Eukaryota</taxon>
        <taxon>Metazoa</taxon>
        <taxon>Ecdysozoa</taxon>
        <taxon>Arthropoda</taxon>
        <taxon>Hexapoda</taxon>
        <taxon>Insecta</taxon>
        <taxon>Pterygota</taxon>
        <taxon>Neoptera</taxon>
        <taxon>Endopterygota</taxon>
        <taxon>Diptera</taxon>
        <taxon>Brachycera</taxon>
        <taxon>Muscomorpha</taxon>
        <taxon>Tephritoidea</taxon>
        <taxon>Tephritidae</taxon>
        <taxon>Ceratitis</taxon>
        <taxon>Ceratitis</taxon>
    </lineage>
</organism>
<feature type="compositionally biased region" description="Polar residues" evidence="15">
    <location>
        <begin position="1995"/>
        <end position="2004"/>
    </location>
</feature>
<evidence type="ECO:0000259" key="16">
    <source>
        <dbReference type="PROSITE" id="PS50280"/>
    </source>
</evidence>
<dbReference type="InterPro" id="IPR003889">
    <property type="entry name" value="FYrich_C"/>
</dbReference>
<dbReference type="InterPro" id="IPR034732">
    <property type="entry name" value="EPHD"/>
</dbReference>
<feature type="compositionally biased region" description="Low complexity" evidence="15">
    <location>
        <begin position="207"/>
        <end position="219"/>
    </location>
</feature>
<comment type="subcellular location">
    <subcellularLocation>
        <location evidence="1">Nucleus</location>
    </subcellularLocation>
</comment>
<keyword evidence="2" id="KW-0597">Phosphoprotein</keyword>
<evidence type="ECO:0000256" key="4">
    <source>
        <dbReference type="ARBA" id="ARBA00022679"/>
    </source>
</evidence>
<dbReference type="SMART" id="SM00542">
    <property type="entry name" value="FYRC"/>
    <property type="match status" value="1"/>
</dbReference>
<dbReference type="GO" id="GO:0003713">
    <property type="term" value="F:transcription coactivator activity"/>
    <property type="evidence" value="ECO:0007669"/>
    <property type="project" value="TreeGrafter"/>
</dbReference>
<dbReference type="Gene3D" id="2.170.270.10">
    <property type="entry name" value="SET domain"/>
    <property type="match status" value="1"/>
</dbReference>
<evidence type="ECO:0000256" key="12">
    <source>
        <dbReference type="ARBA" id="ARBA00023159"/>
    </source>
</evidence>
<dbReference type="GO" id="GO:0008270">
    <property type="term" value="F:zinc ion binding"/>
    <property type="evidence" value="ECO:0007669"/>
    <property type="project" value="UniProtKB-KW"/>
</dbReference>
<keyword evidence="10" id="KW-0156">Chromatin regulator</keyword>
<sequence>MNQIKNIGSTENPNQPSFPVNNTISVKRTSASEISISSTKKIKLDKPNNSVWHTEGTLIKKPSSDCSKDELVKKGFKRESISKPFQNFQNQEGEISTERGKLTFNTIRNLGRSINSSCPSSPLNTEEYIVISSKLTDGNEEKESDKHNKKKSNSDAGNALVNVNASGRKDANSKCTAQAEPTEGTLLSINQECNINEMDVVMLSSIQEQKSAQQSSQNSDNNCHPPPPTRIIASNASVMRQSTVTYTRITTASTISSGLQANTTVLNRRNISPNMKNQQVMVTTKKLPSEVTQTTAKVSIGNTTISVPLLKPLNSSQHMHPGSSGHCDLQKQTQTATTTTSQPLSSQTQINLSKILTAKQGYKAGHPTIVSLSQLQIKPVSTTKLVQTKVFSKKLPQLQCSVTTNSSNTNASLVTIAVSKSKQNIAITQSGSKKFTHKQDPGGIIQNNTISEDGPSQSDKIVSENLEFTNEQIEKPVSELTMAETNISQKVCSSEIPLKIVSPVNDEITLNKTTASIKKVLNPNVNILPLLTPLSKSFDQQGNSNIYPAVSIIRQSAPQLITTSATTTCVSVSTSASDNIIQADFQNAKATNLSNLCGKLNTSSLISIPKNISLVLSKNNVNQQTKATIMSANTVRNANSTDQKVKKINLTVSSALNVASVCSMNMSQSFNVSNSSIGSSQPHSQDVSPINKSTVISVAVPPPGIITSADQNQITRKTVKVTPYTLSSLGQHLDKRCKSVEGHEQDHRPNVTNVDILPKKRIKHDNTDATADTFESFSKRESGDSLHSFGDVKSIISQDKHHNIELNKSSIIVPKSEESNNVLLKKLLQNSSSSHNINILSTNLSSPSTTSICSHVLSARKVINVRAPSLGLVSSLEAQLARPVIPPVPATTSTPGQTDISKSILQKNNTQEDLLNKVHNETLGSQTDPKTKHLQVISKETSFVSNPTINTLLLDEPHRTNLTVTGQSQELDSINKMNPNICDNNDILNKTQEATLKDNHPKNSNGNEFKDSGNSDGNVSLPNKMHASIRSESSNEQNLSTGTTIHYSVNMDKKEETNTGGLSTLSTSIPITKSITENLENSDRQKNTSKLLKAHKNSLPDASVKSKVSYDNEVRSSNILVNIKLENKTSLNEKSLSPESNELSNTASSLQRTVIVDKDVESRKKRKREYQKQRRLLLSGKESTVNVINSTSSVPGPKKRSRKISKIEEDYDNFIDNLMTNLKQMKPMQVLEPLLNRNFIVCNTYGLSSNPQRGVNSKENGDSFLTPPLLGVYGNAHRSNAKTLYDTGSFHSIESKEKQLSTIQNNYYDQEFSPNIRNNYYDRYLRIWSIMKERNVDSSDMIDNHKVNNVSIGNSVGEIYNRLSLQQHTYPGLVIMNKNQDHYIDRMSPIVPYIDPANHIKKNCLVKPVKQIVDIENAKQSFTIANDIRTKREDNNNRLVTLSVQLSAVNNIFGVLKDLANLLHIPAPAMYKIIDKPSFSLSRGLLPKIDNKLVAKGQISFQQDVMSGKKKICYNCGTSLTTNAGFQSFKTPFSDAKKLSSDLSPMKVQFCDKYCYEHFNNPNLVESTNEDSKVKNAQLTTEQKFSHENASGGRNIGKQSTVSKKNESKCCTYKHYNANCFNDSKKNNRASENERKDRSMYIRESFLEQNSLKSYFAGCILNSSSEDVRQCVFCYQRGDGAANGPSRLLNFDIDKWVHLNCALWSSEVYETISGGLMNFPAALQLGLNQSCSGCQQLGATVRCFKNRCTQVFHLPCAIRENCVFYKNKTIHCQQHATRLEKENELTSLIVHRRVFVERDENRQVATVMHHSELTNLLRVGTLILLNIGQLLPHQLEAFHNIDHIYPVGYKVIRFYWSMKEPNRRCRYVCSIAEIAGRPEFRIQVQESGNEIELRDSSPNAVWKQILTPIATMRKNNKVVQLFPQFISGEDLFGLTEHSVVRIIESLPGIETLTNYRFKYGRNPLLELPLAINPSGSARTEPKQKQIVPWRKPHTQRTGSTANQRMANSTASIAGEIACPYSKQFVHSKSSQYKKMKQEWRNNVYLARSKIQGLGLYAARDIEKHTMIIEYIGEVIRTEVSEIREKQYEAKNRGIYMFRLDEDRVVDATLSGGLARYINHACNPNCVTETVDVDRELRIIIFAKRRINRGEELSYDYKFDIEDDAHKISCMCSAPNCRKWMN</sequence>
<dbReference type="SUPFAM" id="SSF82199">
    <property type="entry name" value="SET domain"/>
    <property type="match status" value="1"/>
</dbReference>
<evidence type="ECO:0000256" key="2">
    <source>
        <dbReference type="ARBA" id="ARBA00022553"/>
    </source>
</evidence>
<evidence type="ECO:0000256" key="7">
    <source>
        <dbReference type="ARBA" id="ARBA00022737"/>
    </source>
</evidence>
<evidence type="ECO:0000256" key="14">
    <source>
        <dbReference type="ARBA" id="ARBA00023242"/>
    </source>
</evidence>
<dbReference type="GO" id="GO:0098687">
    <property type="term" value="C:chromosomal region"/>
    <property type="evidence" value="ECO:0007669"/>
    <property type="project" value="UniProtKB-ARBA"/>
</dbReference>
<gene>
    <name evidence="19" type="primary">TRR</name>
</gene>
<dbReference type="KEGG" id="ccat:101450744"/>
<name>W8CBX2_CERCA</name>
<evidence type="ECO:0000256" key="3">
    <source>
        <dbReference type="ARBA" id="ARBA00022603"/>
    </source>
</evidence>
<feature type="region of interest" description="Disordered" evidence="15">
    <location>
        <begin position="1"/>
        <end position="22"/>
    </location>
</feature>
<evidence type="ECO:0000256" key="5">
    <source>
        <dbReference type="ARBA" id="ARBA00022691"/>
    </source>
</evidence>
<dbReference type="InterPro" id="IPR013083">
    <property type="entry name" value="Znf_RING/FYVE/PHD"/>
</dbReference>
<keyword evidence="8" id="KW-0863">Zinc-finger</keyword>
<feature type="region of interest" description="Disordered" evidence="15">
    <location>
        <begin position="316"/>
        <end position="344"/>
    </location>
</feature>
<dbReference type="Pfam" id="PF05965">
    <property type="entry name" value="FYRC"/>
    <property type="match status" value="1"/>
</dbReference>
<dbReference type="FunFam" id="3.30.160.360:FF:000001">
    <property type="entry name" value="Histone-lysine N-methyltransferase"/>
    <property type="match status" value="1"/>
</dbReference>
<feature type="region of interest" description="Disordered" evidence="15">
    <location>
        <begin position="996"/>
        <end position="1040"/>
    </location>
</feature>
<reference evidence="19" key="2">
    <citation type="journal article" date="2014" name="BMC Genomics">
        <title>A genomic perspective to assessing quality of mass-reared SIT flies used in Mediterranean fruit fly (Ceratitis capitata) eradication in California.</title>
        <authorList>
            <person name="Calla B."/>
            <person name="Hall B."/>
            <person name="Hou S."/>
            <person name="Geib S.M."/>
        </authorList>
    </citation>
    <scope>NUCLEOTIDE SEQUENCE</scope>
</reference>
<dbReference type="CDD" id="cd19171">
    <property type="entry name" value="SET_KMT2C_2D"/>
    <property type="match status" value="1"/>
</dbReference>
<dbReference type="OrthoDB" id="308383at2759"/>
<feature type="region of interest" description="Disordered" evidence="15">
    <location>
        <begin position="1975"/>
        <end position="2004"/>
    </location>
</feature>
<keyword evidence="13" id="KW-0804">Transcription</keyword>
<dbReference type="Pfam" id="PF05964">
    <property type="entry name" value="FYRN"/>
    <property type="match status" value="1"/>
</dbReference>
<dbReference type="GO" id="GO:0032259">
    <property type="term" value="P:methylation"/>
    <property type="evidence" value="ECO:0007669"/>
    <property type="project" value="UniProtKB-KW"/>
</dbReference>
<dbReference type="GeneID" id="101450744"/>
<evidence type="ECO:0000256" key="6">
    <source>
        <dbReference type="ARBA" id="ARBA00022723"/>
    </source>
</evidence>
<dbReference type="PROSITE" id="PS51805">
    <property type="entry name" value="EPHD"/>
    <property type="match status" value="1"/>
</dbReference>
<feature type="domain" description="SET" evidence="16">
    <location>
        <begin position="2041"/>
        <end position="2157"/>
    </location>
</feature>
<dbReference type="GO" id="GO:0005700">
    <property type="term" value="C:polytene chromosome"/>
    <property type="evidence" value="ECO:0007669"/>
    <property type="project" value="UniProtKB-ARBA"/>
</dbReference>
<feature type="region of interest" description="Disordered" evidence="15">
    <location>
        <begin position="135"/>
        <end position="158"/>
    </location>
</feature>
<dbReference type="EMBL" id="GAMC01004421">
    <property type="protein sequence ID" value="JAC02135.1"/>
    <property type="molecule type" value="mRNA"/>
</dbReference>
<keyword evidence="5" id="KW-0949">S-adenosyl-L-methionine</keyword>
<dbReference type="PROSITE" id="PS51543">
    <property type="entry name" value="FYRC"/>
    <property type="match status" value="1"/>
</dbReference>
<proteinExistence type="evidence at transcript level"/>
<dbReference type="GO" id="GO:0045944">
    <property type="term" value="P:positive regulation of transcription by RNA polymerase II"/>
    <property type="evidence" value="ECO:0007669"/>
    <property type="project" value="TreeGrafter"/>
</dbReference>
<evidence type="ECO:0000256" key="13">
    <source>
        <dbReference type="ARBA" id="ARBA00023163"/>
    </source>
</evidence>
<dbReference type="PANTHER" id="PTHR45888">
    <property type="entry name" value="HL01030P-RELATED"/>
    <property type="match status" value="1"/>
</dbReference>
<keyword evidence="3 19" id="KW-0489">Methyltransferase</keyword>
<feature type="compositionally biased region" description="Polar residues" evidence="15">
    <location>
        <begin position="1030"/>
        <end position="1040"/>
    </location>
</feature>
<evidence type="ECO:0000313" key="19">
    <source>
        <dbReference type="EMBL" id="JAC02135.1"/>
    </source>
</evidence>
<dbReference type="SMART" id="SM00317">
    <property type="entry name" value="SET"/>
    <property type="match status" value="1"/>
</dbReference>
<keyword evidence="7" id="KW-0677">Repeat</keyword>
<keyword evidence="11" id="KW-0805">Transcription regulation</keyword>
<dbReference type="InterPro" id="IPR003616">
    <property type="entry name" value="Post-SET_dom"/>
</dbReference>
<evidence type="ECO:0000256" key="11">
    <source>
        <dbReference type="ARBA" id="ARBA00023015"/>
    </source>
</evidence>
<dbReference type="SMART" id="SM00541">
    <property type="entry name" value="FYRN"/>
    <property type="match status" value="1"/>
</dbReference>
<evidence type="ECO:0000256" key="8">
    <source>
        <dbReference type="ARBA" id="ARBA00022771"/>
    </source>
</evidence>
<dbReference type="Pfam" id="PF13832">
    <property type="entry name" value="zf-HC5HC2H_2"/>
    <property type="match status" value="1"/>
</dbReference>
<dbReference type="CDD" id="cd15666">
    <property type="entry name" value="ePHD2_KMT2C_like"/>
    <property type="match status" value="1"/>
</dbReference>
<dbReference type="InterPro" id="IPR001214">
    <property type="entry name" value="SET_dom"/>
</dbReference>
<protein>
    <submittedName>
        <fullName evidence="19">Histone-lysine N-methyltransferase trr</fullName>
    </submittedName>
</protein>
<evidence type="ECO:0000256" key="1">
    <source>
        <dbReference type="ARBA" id="ARBA00004123"/>
    </source>
</evidence>
<evidence type="ECO:0000259" key="17">
    <source>
        <dbReference type="PROSITE" id="PS50868"/>
    </source>
</evidence>
<dbReference type="GO" id="GO:0044666">
    <property type="term" value="C:MLL3/4 complex"/>
    <property type="evidence" value="ECO:0007669"/>
    <property type="project" value="TreeGrafter"/>
</dbReference>
<dbReference type="InterPro" id="IPR003888">
    <property type="entry name" value="FYrich_N"/>
</dbReference>
<feature type="domain" description="PHD-type" evidence="18">
    <location>
        <begin position="1668"/>
        <end position="1776"/>
    </location>
</feature>
<reference evidence="19" key="1">
    <citation type="submission" date="2013-07" db="EMBL/GenBank/DDBJ databases">
        <authorList>
            <person name="Geib S."/>
        </authorList>
    </citation>
    <scope>NUCLEOTIDE SEQUENCE</scope>
</reference>
<accession>W8CBX2</accession>
<dbReference type="FunFam" id="2.170.270.10:FF:000003">
    <property type="entry name" value="Histone-lysine N-methyltransferase"/>
    <property type="match status" value="1"/>
</dbReference>
<evidence type="ECO:0000256" key="9">
    <source>
        <dbReference type="ARBA" id="ARBA00022833"/>
    </source>
</evidence>
<dbReference type="PROSITE" id="PS51542">
    <property type="entry name" value="FYRN"/>
    <property type="match status" value="1"/>
</dbReference>
<evidence type="ECO:0000256" key="15">
    <source>
        <dbReference type="SAM" id="MobiDB-lite"/>
    </source>
</evidence>
<keyword evidence="9" id="KW-0862">Zinc</keyword>
<keyword evidence="6" id="KW-0479">Metal-binding</keyword>
<feature type="domain" description="Post-SET" evidence="17">
    <location>
        <begin position="2165"/>
        <end position="2181"/>
    </location>
</feature>
<dbReference type="Pfam" id="PF00856">
    <property type="entry name" value="SET"/>
    <property type="match status" value="1"/>
</dbReference>
<keyword evidence="14" id="KW-0539">Nucleus</keyword>
<feature type="region of interest" description="Disordered" evidence="15">
    <location>
        <begin position="207"/>
        <end position="229"/>
    </location>
</feature>
<dbReference type="FunFam" id="3.30.40.10:FF:000002">
    <property type="entry name" value="Histone-lysine N-methyltransferase"/>
    <property type="match status" value="1"/>
</dbReference>
<evidence type="ECO:0000259" key="18">
    <source>
        <dbReference type="PROSITE" id="PS51805"/>
    </source>
</evidence>